<comment type="caution">
    <text evidence="1">The sequence shown here is derived from an EMBL/GenBank/DDBJ whole genome shotgun (WGS) entry which is preliminary data.</text>
</comment>
<evidence type="ECO:0000313" key="2">
    <source>
        <dbReference type="Proteomes" id="UP001283361"/>
    </source>
</evidence>
<proteinExistence type="predicted"/>
<keyword evidence="2" id="KW-1185">Reference proteome</keyword>
<dbReference type="EMBL" id="JAWDGP010005048">
    <property type="protein sequence ID" value="KAK3760006.1"/>
    <property type="molecule type" value="Genomic_DNA"/>
</dbReference>
<reference evidence="1" key="1">
    <citation type="journal article" date="2023" name="G3 (Bethesda)">
        <title>A reference genome for the long-term kleptoplast-retaining sea slug Elysia crispata morphotype clarki.</title>
        <authorList>
            <person name="Eastman K.E."/>
            <person name="Pendleton A.L."/>
            <person name="Shaikh M.A."/>
            <person name="Suttiyut T."/>
            <person name="Ogas R."/>
            <person name="Tomko P."/>
            <person name="Gavelis G."/>
            <person name="Widhalm J.R."/>
            <person name="Wisecaver J.H."/>
        </authorList>
    </citation>
    <scope>NUCLEOTIDE SEQUENCE</scope>
    <source>
        <strain evidence="1">ECLA1</strain>
    </source>
</reference>
<name>A0AAE1D7B8_9GAST</name>
<sequence length="101" mass="11404">MRLGYHISLDSREKKIIATLSPTFPIRRNRPGNTGAQQTVPHTSVISVVECLVLSRQGDGCRIEAQTVDRSRSEVRGAGYSRDPRSTRKKTLGVRELWERL</sequence>
<evidence type="ECO:0000313" key="1">
    <source>
        <dbReference type="EMBL" id="KAK3760006.1"/>
    </source>
</evidence>
<organism evidence="1 2">
    <name type="scientific">Elysia crispata</name>
    <name type="common">lettuce slug</name>
    <dbReference type="NCBI Taxonomy" id="231223"/>
    <lineage>
        <taxon>Eukaryota</taxon>
        <taxon>Metazoa</taxon>
        <taxon>Spiralia</taxon>
        <taxon>Lophotrochozoa</taxon>
        <taxon>Mollusca</taxon>
        <taxon>Gastropoda</taxon>
        <taxon>Heterobranchia</taxon>
        <taxon>Euthyneura</taxon>
        <taxon>Panpulmonata</taxon>
        <taxon>Sacoglossa</taxon>
        <taxon>Placobranchoidea</taxon>
        <taxon>Plakobranchidae</taxon>
        <taxon>Elysia</taxon>
    </lineage>
</organism>
<dbReference type="Proteomes" id="UP001283361">
    <property type="component" value="Unassembled WGS sequence"/>
</dbReference>
<accession>A0AAE1D7B8</accession>
<gene>
    <name evidence="1" type="ORF">RRG08_048748</name>
</gene>
<protein>
    <submittedName>
        <fullName evidence="1">Uncharacterized protein</fullName>
    </submittedName>
</protein>
<dbReference type="AlphaFoldDB" id="A0AAE1D7B8"/>